<evidence type="ECO:0000313" key="2">
    <source>
        <dbReference type="EMBL" id="AKV04366.1"/>
    </source>
</evidence>
<dbReference type="EMBL" id="CP012333">
    <property type="protein sequence ID" value="AKV04366.1"/>
    <property type="molecule type" value="Genomic_DNA"/>
</dbReference>
<organism evidence="2 3">
    <name type="scientific">Labilithrix luteola</name>
    <dbReference type="NCBI Taxonomy" id="1391654"/>
    <lineage>
        <taxon>Bacteria</taxon>
        <taxon>Pseudomonadati</taxon>
        <taxon>Myxococcota</taxon>
        <taxon>Polyangia</taxon>
        <taxon>Polyangiales</taxon>
        <taxon>Labilitrichaceae</taxon>
        <taxon>Labilithrix</taxon>
    </lineage>
</organism>
<feature type="domain" description="Knr4/Smi1-like" evidence="1">
    <location>
        <begin position="20"/>
        <end position="150"/>
    </location>
</feature>
<reference evidence="2 3" key="1">
    <citation type="submission" date="2015-08" db="EMBL/GenBank/DDBJ databases">
        <authorList>
            <person name="Babu N.S."/>
            <person name="Beckwith C.J."/>
            <person name="Beseler K.G."/>
            <person name="Brison A."/>
            <person name="Carone J.V."/>
            <person name="Caskin T.P."/>
            <person name="Diamond M."/>
            <person name="Durham M.E."/>
            <person name="Foxe J.M."/>
            <person name="Go M."/>
            <person name="Henderson B.A."/>
            <person name="Jones I.B."/>
            <person name="McGettigan J.A."/>
            <person name="Micheletti S.J."/>
            <person name="Nasrallah M.E."/>
            <person name="Ortiz D."/>
            <person name="Piller C.R."/>
            <person name="Privatt S.R."/>
            <person name="Schneider S.L."/>
            <person name="Sharp S."/>
            <person name="Smith T.C."/>
            <person name="Stanton J.D."/>
            <person name="Ullery H.E."/>
            <person name="Wilson R.J."/>
            <person name="Serrano M.G."/>
            <person name="Buck G."/>
            <person name="Lee V."/>
            <person name="Wang Y."/>
            <person name="Carvalho R."/>
            <person name="Voegtly L."/>
            <person name="Shi R."/>
            <person name="Duckworth R."/>
            <person name="Johnson A."/>
            <person name="Loviza R."/>
            <person name="Walstead R."/>
            <person name="Shah Z."/>
            <person name="Kiflezghi M."/>
            <person name="Wade K."/>
            <person name="Ball S.L."/>
            <person name="Bradley K.W."/>
            <person name="Asai D.J."/>
            <person name="Bowman C.A."/>
            <person name="Russell D.A."/>
            <person name="Pope W.H."/>
            <person name="Jacobs-Sera D."/>
            <person name="Hendrix R.W."/>
            <person name="Hatfull G.F."/>
        </authorList>
    </citation>
    <scope>NUCLEOTIDE SEQUENCE [LARGE SCALE GENOMIC DNA]</scope>
    <source>
        <strain evidence="2 3">DSM 27648</strain>
    </source>
</reference>
<dbReference type="AlphaFoldDB" id="A0A0K1QF20"/>
<name>A0A0K1QF20_9BACT</name>
<accession>A0A0K1QF20</accession>
<proteinExistence type="predicted"/>
<dbReference type="Proteomes" id="UP000064967">
    <property type="component" value="Chromosome"/>
</dbReference>
<dbReference type="Pfam" id="PF09346">
    <property type="entry name" value="SMI1_KNR4"/>
    <property type="match status" value="1"/>
</dbReference>
<keyword evidence="3" id="KW-1185">Reference proteome</keyword>
<dbReference type="KEGG" id="llu:AKJ09_11029"/>
<dbReference type="SMART" id="SM00860">
    <property type="entry name" value="SMI1_KNR4"/>
    <property type="match status" value="1"/>
</dbReference>
<dbReference type="InterPro" id="IPR018958">
    <property type="entry name" value="Knr4/Smi1-like_dom"/>
</dbReference>
<evidence type="ECO:0000313" key="3">
    <source>
        <dbReference type="Proteomes" id="UP000064967"/>
    </source>
</evidence>
<evidence type="ECO:0000259" key="1">
    <source>
        <dbReference type="SMART" id="SM00860"/>
    </source>
</evidence>
<sequence length="178" mass="19134">MKAWMTAHGADVLVRNLAAGASSARLDDVQATIGFPLPADLRALWSLHAGQNSDQDGFVGAMDLLDPEGAATESENVKLFIGFLREDPSTWPEAGVSNEEAESSAWLAFAARGYADLLVVSGVTGRVFTCEKDSPPLHLVASSVLEWIEAYADRVEAGEYTVEEGFGECYLSRDTAMF</sequence>
<protein>
    <recommendedName>
        <fullName evidence="1">Knr4/Smi1-like domain-containing protein</fullName>
    </recommendedName>
</protein>
<gene>
    <name evidence="2" type="ORF">AKJ09_11029</name>
</gene>